<evidence type="ECO:0000313" key="2">
    <source>
        <dbReference type="Proteomes" id="UP000023772"/>
    </source>
</evidence>
<accession>A0ABM5QF17</accession>
<keyword evidence="2" id="KW-1185">Reference proteome</keyword>
<evidence type="ECO:0000313" key="1">
    <source>
        <dbReference type="EMBL" id="AHW62234.1"/>
    </source>
</evidence>
<sequence length="62" mass="7472">MNKKSRRLRLKILVFFVTWWSKKLIKVAGNVILSVNFIRMQKFSAQIGQIFLIWRIQNTEYA</sequence>
<organism evidence="1 2">
    <name type="scientific">Draconibacterium orientale</name>
    <dbReference type="NCBI Taxonomy" id="1168034"/>
    <lineage>
        <taxon>Bacteria</taxon>
        <taxon>Pseudomonadati</taxon>
        <taxon>Bacteroidota</taxon>
        <taxon>Bacteroidia</taxon>
        <taxon>Marinilabiliales</taxon>
        <taxon>Prolixibacteraceae</taxon>
        <taxon>Draconibacterium</taxon>
    </lineage>
</organism>
<gene>
    <name evidence="1" type="ORF">FH5T_17875</name>
</gene>
<reference evidence="1 2" key="1">
    <citation type="submission" date="2014-03" db="EMBL/GenBank/DDBJ databases">
        <title>Complete genome sequence of a deeply braunched marine Bacteroidia bacterium Draconibacterium orientale type strain FH5T.</title>
        <authorList>
            <person name="Li X."/>
            <person name="Wang X."/>
            <person name="Xie Z."/>
            <person name="Du Z."/>
            <person name="Chen G."/>
        </authorList>
    </citation>
    <scope>NUCLEOTIDE SEQUENCE [LARGE SCALE GENOMIC DNA]</scope>
    <source>
        <strain evidence="1 2">FH5</strain>
    </source>
</reference>
<name>A0ABM5QF17_9BACT</name>
<proteinExistence type="predicted"/>
<dbReference type="EMBL" id="CP007451">
    <property type="protein sequence ID" value="AHW62234.1"/>
    <property type="molecule type" value="Genomic_DNA"/>
</dbReference>
<protein>
    <submittedName>
        <fullName evidence="1">Uncharacterized protein</fullName>
    </submittedName>
</protein>
<dbReference type="Proteomes" id="UP000023772">
    <property type="component" value="Chromosome"/>
</dbReference>